<protein>
    <submittedName>
        <fullName evidence="3">Uncharacterized protein</fullName>
    </submittedName>
</protein>
<evidence type="ECO:0000313" key="3">
    <source>
        <dbReference type="EMBL" id="KAE7996387.1"/>
    </source>
</evidence>
<gene>
    <name evidence="3" type="ORF">FH972_001117</name>
</gene>
<feature type="compositionally biased region" description="Polar residues" evidence="2">
    <location>
        <begin position="1"/>
        <end position="11"/>
    </location>
</feature>
<organism evidence="3 4">
    <name type="scientific">Carpinus fangiana</name>
    <dbReference type="NCBI Taxonomy" id="176857"/>
    <lineage>
        <taxon>Eukaryota</taxon>
        <taxon>Viridiplantae</taxon>
        <taxon>Streptophyta</taxon>
        <taxon>Embryophyta</taxon>
        <taxon>Tracheophyta</taxon>
        <taxon>Spermatophyta</taxon>
        <taxon>Magnoliopsida</taxon>
        <taxon>eudicotyledons</taxon>
        <taxon>Gunneridae</taxon>
        <taxon>Pentapetalae</taxon>
        <taxon>rosids</taxon>
        <taxon>fabids</taxon>
        <taxon>Fagales</taxon>
        <taxon>Betulaceae</taxon>
        <taxon>Carpinus</taxon>
    </lineage>
</organism>
<evidence type="ECO:0000256" key="1">
    <source>
        <dbReference type="SAM" id="Coils"/>
    </source>
</evidence>
<sequence>MSGRSTSSSLEYSAPSRPKKHQNALPHSPGSGERNKEDQTKYQKALLHSPGSGERNKKRGRSSGEEFSEETPDWAKRMTARFKALETHIEEIQIKMDTLTRTIKELRSAINNQQGTPSTDED</sequence>
<feature type="coiled-coil region" evidence="1">
    <location>
        <begin position="75"/>
        <end position="116"/>
    </location>
</feature>
<keyword evidence="4" id="KW-1185">Reference proteome</keyword>
<accession>A0A5N6QAY1</accession>
<dbReference type="EMBL" id="CM017321">
    <property type="protein sequence ID" value="KAE7996387.1"/>
    <property type="molecule type" value="Genomic_DNA"/>
</dbReference>
<keyword evidence="1" id="KW-0175">Coiled coil</keyword>
<dbReference type="AlphaFoldDB" id="A0A5N6QAY1"/>
<evidence type="ECO:0000256" key="2">
    <source>
        <dbReference type="SAM" id="MobiDB-lite"/>
    </source>
</evidence>
<name>A0A5N6QAY1_9ROSI</name>
<reference evidence="3 4" key="1">
    <citation type="submission" date="2019-06" db="EMBL/GenBank/DDBJ databases">
        <title>A chromosomal-level reference genome of Carpinus fangiana (Coryloideae, Betulaceae).</title>
        <authorList>
            <person name="Yang X."/>
            <person name="Wang Z."/>
            <person name="Zhang L."/>
            <person name="Hao G."/>
            <person name="Liu J."/>
            <person name="Yang Y."/>
        </authorList>
    </citation>
    <scope>NUCLEOTIDE SEQUENCE [LARGE SCALE GENOMIC DNA]</scope>
    <source>
        <strain evidence="3">Cfa_2016G</strain>
        <tissue evidence="3">Leaf</tissue>
    </source>
</reference>
<dbReference type="Proteomes" id="UP000327013">
    <property type="component" value="Chromosome 1"/>
</dbReference>
<proteinExistence type="predicted"/>
<feature type="region of interest" description="Disordered" evidence="2">
    <location>
        <begin position="1"/>
        <end position="75"/>
    </location>
</feature>
<evidence type="ECO:0000313" key="4">
    <source>
        <dbReference type="Proteomes" id="UP000327013"/>
    </source>
</evidence>